<name>A0A0F0LC82_9MICO</name>
<evidence type="ECO:0000313" key="2">
    <source>
        <dbReference type="EMBL" id="KJL30284.1"/>
    </source>
</evidence>
<organism evidence="2 3">
    <name type="scientific">Microbacterium oxydans</name>
    <dbReference type="NCBI Taxonomy" id="82380"/>
    <lineage>
        <taxon>Bacteria</taxon>
        <taxon>Bacillati</taxon>
        <taxon>Actinomycetota</taxon>
        <taxon>Actinomycetes</taxon>
        <taxon>Micrococcales</taxon>
        <taxon>Microbacteriaceae</taxon>
        <taxon>Microbacterium</taxon>
    </lineage>
</organism>
<sequence>MTKNTFWTVAGVILAIVIAWWLVGVLFSVLWFFAKLAIVAVVAVGVFIALRMLFRSSGE</sequence>
<evidence type="ECO:0000256" key="1">
    <source>
        <dbReference type="SAM" id="Phobius"/>
    </source>
</evidence>
<feature type="transmembrane region" description="Helical" evidence="1">
    <location>
        <begin position="5"/>
        <end position="23"/>
    </location>
</feature>
<proteinExistence type="predicted"/>
<gene>
    <name evidence="2" type="ORF">RS83_01034</name>
</gene>
<evidence type="ECO:0008006" key="4">
    <source>
        <dbReference type="Google" id="ProtNLM"/>
    </source>
</evidence>
<keyword evidence="1" id="KW-0472">Membrane</keyword>
<keyword evidence="1" id="KW-0812">Transmembrane</keyword>
<dbReference type="PATRIC" id="fig|82380.11.peg.1065"/>
<comment type="caution">
    <text evidence="2">The sequence shown here is derived from an EMBL/GenBank/DDBJ whole genome shotgun (WGS) entry which is preliminary data.</text>
</comment>
<keyword evidence="1" id="KW-1133">Transmembrane helix</keyword>
<feature type="transmembrane region" description="Helical" evidence="1">
    <location>
        <begin position="29"/>
        <end position="54"/>
    </location>
</feature>
<dbReference type="Proteomes" id="UP000033640">
    <property type="component" value="Unassembled WGS sequence"/>
</dbReference>
<dbReference type="AlphaFoldDB" id="A0A0F0LC82"/>
<dbReference type="EMBL" id="JYIW01000020">
    <property type="protein sequence ID" value="KJL30284.1"/>
    <property type="molecule type" value="Genomic_DNA"/>
</dbReference>
<accession>A0A0F0LC82</accession>
<reference evidence="2 3" key="1">
    <citation type="submission" date="2015-02" db="EMBL/GenBank/DDBJ databases">
        <title>Draft genome sequences of ten Microbacterium spp. with emphasis on heavy metal contaminated environments.</title>
        <authorList>
            <person name="Corretto E."/>
        </authorList>
    </citation>
    <scope>NUCLEOTIDE SEQUENCE [LARGE SCALE GENOMIC DNA]</scope>
    <source>
        <strain evidence="2 3">BEL4b</strain>
    </source>
</reference>
<evidence type="ECO:0000313" key="3">
    <source>
        <dbReference type="Proteomes" id="UP000033640"/>
    </source>
</evidence>
<protein>
    <recommendedName>
        <fullName evidence="4">Flagellar biosynthesis protein FlhA</fullName>
    </recommendedName>
</protein>
<dbReference type="OrthoDB" id="5084241at2"/>
<dbReference type="RefSeq" id="WP_045278445.1">
    <property type="nucleotide sequence ID" value="NZ_CAKKLT010000082.1"/>
</dbReference>